<accession>A0A2M7V788</accession>
<dbReference type="AlphaFoldDB" id="A0A2M7V788"/>
<evidence type="ECO:0000313" key="3">
    <source>
        <dbReference type="Proteomes" id="UP000228568"/>
    </source>
</evidence>
<evidence type="ECO:0000313" key="2">
    <source>
        <dbReference type="EMBL" id="PIZ94572.1"/>
    </source>
</evidence>
<dbReference type="InterPro" id="IPR010406">
    <property type="entry name" value="DUF1003"/>
</dbReference>
<keyword evidence="1" id="KW-0472">Membrane</keyword>
<keyword evidence="1" id="KW-0812">Transmembrane</keyword>
<dbReference type="PANTHER" id="PTHR41386">
    <property type="entry name" value="INTEGRAL MEMBRANE PROTEIN-RELATED"/>
    <property type="match status" value="1"/>
</dbReference>
<protein>
    <recommendedName>
        <fullName evidence="4">Cyclic nucleotide-binding protein</fullName>
    </recommendedName>
</protein>
<evidence type="ECO:0008006" key="4">
    <source>
        <dbReference type="Google" id="ProtNLM"/>
    </source>
</evidence>
<evidence type="ECO:0000256" key="1">
    <source>
        <dbReference type="SAM" id="Phobius"/>
    </source>
</evidence>
<feature type="transmembrane region" description="Helical" evidence="1">
    <location>
        <begin position="41"/>
        <end position="61"/>
    </location>
</feature>
<dbReference type="Proteomes" id="UP000228568">
    <property type="component" value="Unassembled WGS sequence"/>
</dbReference>
<dbReference type="EMBL" id="PFPK01000039">
    <property type="protein sequence ID" value="PIZ94572.1"/>
    <property type="molecule type" value="Genomic_DNA"/>
</dbReference>
<comment type="caution">
    <text evidence="2">The sequence shown here is derived from an EMBL/GenBank/DDBJ whole genome shotgun (WGS) entry which is preliminary data.</text>
</comment>
<proteinExistence type="predicted"/>
<organism evidence="2 3">
    <name type="scientific">Candidatus Magasanikbacteria bacterium CG_4_10_14_0_2_um_filter_37_12</name>
    <dbReference type="NCBI Taxonomy" id="1974637"/>
    <lineage>
        <taxon>Bacteria</taxon>
        <taxon>Candidatus Magasanikiibacteriota</taxon>
    </lineage>
</organism>
<reference evidence="3" key="1">
    <citation type="submission" date="2017-09" db="EMBL/GenBank/DDBJ databases">
        <title>Depth-based differentiation of microbial function through sediment-hosted aquifers and enrichment of novel symbionts in the deep terrestrial subsurface.</title>
        <authorList>
            <person name="Probst A.J."/>
            <person name="Ladd B."/>
            <person name="Jarett J.K."/>
            <person name="Geller-Mcgrath D.E."/>
            <person name="Sieber C.M.K."/>
            <person name="Emerson J.B."/>
            <person name="Anantharaman K."/>
            <person name="Thomas B.C."/>
            <person name="Malmstrom R."/>
            <person name="Stieglmeier M."/>
            <person name="Klingl A."/>
            <person name="Woyke T."/>
            <person name="Ryan C.M."/>
            <person name="Banfield J.F."/>
        </authorList>
    </citation>
    <scope>NUCLEOTIDE SEQUENCE [LARGE SCALE GENOMIC DNA]</scope>
</reference>
<gene>
    <name evidence="2" type="ORF">COX81_03285</name>
</gene>
<keyword evidence="1" id="KW-1133">Transmembrane helix</keyword>
<name>A0A2M7V788_9BACT</name>
<dbReference type="PANTHER" id="PTHR41386:SF1">
    <property type="entry name" value="MEMBRANE PROTEIN"/>
    <property type="match status" value="1"/>
</dbReference>
<feature type="transmembrane region" description="Helical" evidence="1">
    <location>
        <begin position="67"/>
        <end position="89"/>
    </location>
</feature>
<sequence>MNLPLLHKTDGEHPTIQKKQSLSLSQRSADAMTKWMGSWPFLLGFSVIIIIWICINIYGWWNNWDPYPFILLNLVLSTISAFQAPIIMMSQNREAERDRLAAKYDYAVNRKTEREVLKIQKDLAEIKKMLEK</sequence>
<dbReference type="Pfam" id="PF06210">
    <property type="entry name" value="DUF1003"/>
    <property type="match status" value="1"/>
</dbReference>